<keyword evidence="2" id="KW-1185">Reference proteome</keyword>
<proteinExistence type="predicted"/>
<gene>
    <name evidence="1" type="ORF">DPMN_193464</name>
</gene>
<comment type="caution">
    <text evidence="1">The sequence shown here is derived from an EMBL/GenBank/DDBJ whole genome shotgun (WGS) entry which is preliminary data.</text>
</comment>
<reference evidence="1" key="1">
    <citation type="journal article" date="2019" name="bioRxiv">
        <title>The Genome of the Zebra Mussel, Dreissena polymorpha: A Resource for Invasive Species Research.</title>
        <authorList>
            <person name="McCartney M.A."/>
            <person name="Auch B."/>
            <person name="Kono T."/>
            <person name="Mallez S."/>
            <person name="Zhang Y."/>
            <person name="Obille A."/>
            <person name="Becker A."/>
            <person name="Abrahante J.E."/>
            <person name="Garbe J."/>
            <person name="Badalamenti J.P."/>
            <person name="Herman A."/>
            <person name="Mangelson H."/>
            <person name="Liachko I."/>
            <person name="Sullivan S."/>
            <person name="Sone E.D."/>
            <person name="Koren S."/>
            <person name="Silverstein K.A.T."/>
            <person name="Beckman K.B."/>
            <person name="Gohl D.M."/>
        </authorList>
    </citation>
    <scope>NUCLEOTIDE SEQUENCE</scope>
    <source>
        <strain evidence="1">Duluth1</strain>
        <tissue evidence="1">Whole animal</tissue>
    </source>
</reference>
<evidence type="ECO:0000313" key="1">
    <source>
        <dbReference type="EMBL" id="KAH3690406.1"/>
    </source>
</evidence>
<dbReference type="EMBL" id="JAIWYP010000065">
    <property type="protein sequence ID" value="KAH3690406.1"/>
    <property type="molecule type" value="Genomic_DNA"/>
</dbReference>
<sequence length="98" mass="11438">MILIPRVILPQSQTNNYKNSTGRCRPIYQKPIIRGRQLYKTSFTDTKLHKLYRLPTPSLQELHRSISPSLQDLHQPLTPTLQEQHCSLTPSYTNFIVH</sequence>
<name>A0A9D3Y1V6_DREPO</name>
<organism evidence="1 2">
    <name type="scientific">Dreissena polymorpha</name>
    <name type="common">Zebra mussel</name>
    <name type="synonym">Mytilus polymorpha</name>
    <dbReference type="NCBI Taxonomy" id="45954"/>
    <lineage>
        <taxon>Eukaryota</taxon>
        <taxon>Metazoa</taxon>
        <taxon>Spiralia</taxon>
        <taxon>Lophotrochozoa</taxon>
        <taxon>Mollusca</taxon>
        <taxon>Bivalvia</taxon>
        <taxon>Autobranchia</taxon>
        <taxon>Heteroconchia</taxon>
        <taxon>Euheterodonta</taxon>
        <taxon>Imparidentia</taxon>
        <taxon>Neoheterodontei</taxon>
        <taxon>Myida</taxon>
        <taxon>Dreissenoidea</taxon>
        <taxon>Dreissenidae</taxon>
        <taxon>Dreissena</taxon>
    </lineage>
</organism>
<evidence type="ECO:0000313" key="2">
    <source>
        <dbReference type="Proteomes" id="UP000828390"/>
    </source>
</evidence>
<dbReference type="Proteomes" id="UP000828390">
    <property type="component" value="Unassembled WGS sequence"/>
</dbReference>
<protein>
    <submittedName>
        <fullName evidence="1">Uncharacterized protein</fullName>
    </submittedName>
</protein>
<dbReference type="AlphaFoldDB" id="A0A9D3Y1V6"/>
<accession>A0A9D3Y1V6</accession>
<reference evidence="1" key="2">
    <citation type="submission" date="2020-11" db="EMBL/GenBank/DDBJ databases">
        <authorList>
            <person name="McCartney M.A."/>
            <person name="Auch B."/>
            <person name="Kono T."/>
            <person name="Mallez S."/>
            <person name="Becker A."/>
            <person name="Gohl D.M."/>
            <person name="Silverstein K.A.T."/>
            <person name="Koren S."/>
            <person name="Bechman K.B."/>
            <person name="Herman A."/>
            <person name="Abrahante J.E."/>
            <person name="Garbe J."/>
        </authorList>
    </citation>
    <scope>NUCLEOTIDE SEQUENCE</scope>
    <source>
        <strain evidence="1">Duluth1</strain>
        <tissue evidence="1">Whole animal</tissue>
    </source>
</reference>